<dbReference type="InterPro" id="IPR000403">
    <property type="entry name" value="PI3/4_kinase_cat_dom"/>
</dbReference>
<evidence type="ECO:0000256" key="19">
    <source>
        <dbReference type="ARBA" id="ARBA00033001"/>
    </source>
</evidence>
<dbReference type="InterPro" id="IPR018936">
    <property type="entry name" value="PI3/4_kinase_CS"/>
</dbReference>
<dbReference type="InterPro" id="IPR050517">
    <property type="entry name" value="DDR_Repair_Kinase"/>
</dbReference>
<keyword evidence="15" id="KW-0469">Meiosis</keyword>
<comment type="catalytic activity">
    <reaction evidence="21">
        <text>L-seryl-[protein] + ATP = O-phospho-L-seryl-[protein] + ADP + H(+)</text>
        <dbReference type="Rhea" id="RHEA:17989"/>
        <dbReference type="Rhea" id="RHEA-COMP:9863"/>
        <dbReference type="Rhea" id="RHEA-COMP:11604"/>
        <dbReference type="ChEBI" id="CHEBI:15378"/>
        <dbReference type="ChEBI" id="CHEBI:29999"/>
        <dbReference type="ChEBI" id="CHEBI:30616"/>
        <dbReference type="ChEBI" id="CHEBI:83421"/>
        <dbReference type="ChEBI" id="CHEBI:456216"/>
        <dbReference type="EC" id="2.7.11.1"/>
    </reaction>
</comment>
<comment type="catalytic activity">
    <reaction evidence="20">
        <text>L-threonyl-[protein] + ATP = O-phospho-L-threonyl-[protein] + ADP + H(+)</text>
        <dbReference type="Rhea" id="RHEA:46608"/>
        <dbReference type="Rhea" id="RHEA-COMP:11060"/>
        <dbReference type="Rhea" id="RHEA-COMP:11605"/>
        <dbReference type="ChEBI" id="CHEBI:15378"/>
        <dbReference type="ChEBI" id="CHEBI:30013"/>
        <dbReference type="ChEBI" id="CHEBI:30616"/>
        <dbReference type="ChEBI" id="CHEBI:61977"/>
        <dbReference type="ChEBI" id="CHEBI:456216"/>
        <dbReference type="EC" id="2.7.11.1"/>
    </reaction>
</comment>
<keyword evidence="12" id="KW-0156">Chromatin regulator</keyword>
<evidence type="ECO:0000256" key="12">
    <source>
        <dbReference type="ARBA" id="ARBA00022853"/>
    </source>
</evidence>
<evidence type="ECO:0000256" key="17">
    <source>
        <dbReference type="ARBA" id="ARBA00029679"/>
    </source>
</evidence>
<comment type="subunit">
    <text evidence="3">Associates with DNA double-strand breaks.</text>
</comment>
<evidence type="ECO:0000256" key="20">
    <source>
        <dbReference type="ARBA" id="ARBA00047899"/>
    </source>
</evidence>
<keyword evidence="10" id="KW-0418">Kinase</keyword>
<keyword evidence="11" id="KW-0067">ATP-binding</keyword>
<dbReference type="Pfam" id="PF23593">
    <property type="entry name" value="HEAT_ATR"/>
    <property type="match status" value="1"/>
</dbReference>
<evidence type="ECO:0000256" key="9">
    <source>
        <dbReference type="ARBA" id="ARBA00022763"/>
    </source>
</evidence>
<dbReference type="SMART" id="SM00146">
    <property type="entry name" value="PI3Kc"/>
    <property type="match status" value="1"/>
</dbReference>
<evidence type="ECO:0000256" key="13">
    <source>
        <dbReference type="ARBA" id="ARBA00023204"/>
    </source>
</evidence>
<dbReference type="Gene3D" id="1.10.1070.11">
    <property type="entry name" value="Phosphatidylinositol 3-/4-kinase, catalytic domain"/>
    <property type="match status" value="1"/>
</dbReference>
<dbReference type="PROSITE" id="PS00916">
    <property type="entry name" value="PI3_4_KINASE_2"/>
    <property type="match status" value="1"/>
</dbReference>
<dbReference type="InterPro" id="IPR014009">
    <property type="entry name" value="PIK_FAT"/>
</dbReference>
<feature type="domain" description="PI3K/PI4K catalytic" evidence="23">
    <location>
        <begin position="2165"/>
        <end position="2483"/>
    </location>
</feature>
<dbReference type="InterPro" id="IPR058681">
    <property type="entry name" value="HEAT_MEC1_N"/>
</dbReference>
<feature type="compositionally biased region" description="Basic and acidic residues" evidence="22">
    <location>
        <begin position="1"/>
        <end position="10"/>
    </location>
</feature>
<dbReference type="GO" id="GO:0006281">
    <property type="term" value="P:DNA repair"/>
    <property type="evidence" value="ECO:0007669"/>
    <property type="project" value="UniProtKB-KW"/>
</dbReference>
<evidence type="ECO:0000256" key="15">
    <source>
        <dbReference type="ARBA" id="ARBA00023254"/>
    </source>
</evidence>
<proteinExistence type="inferred from homology"/>
<dbReference type="OrthoDB" id="381190at2759"/>
<feature type="domain" description="FATC" evidence="25">
    <location>
        <begin position="2467"/>
        <end position="2499"/>
    </location>
</feature>
<keyword evidence="27" id="KW-1185">Reference proteome</keyword>
<evidence type="ECO:0000256" key="7">
    <source>
        <dbReference type="ARBA" id="ARBA00022679"/>
    </source>
</evidence>
<evidence type="ECO:0000259" key="25">
    <source>
        <dbReference type="PROSITE" id="PS51190"/>
    </source>
</evidence>
<reference evidence="26" key="1">
    <citation type="journal article" date="2020" name="Stud. Mycol.">
        <title>101 Dothideomycetes genomes: a test case for predicting lifestyles and emergence of pathogens.</title>
        <authorList>
            <person name="Haridas S."/>
            <person name="Albert R."/>
            <person name="Binder M."/>
            <person name="Bloem J."/>
            <person name="Labutti K."/>
            <person name="Salamov A."/>
            <person name="Andreopoulos B."/>
            <person name="Baker S."/>
            <person name="Barry K."/>
            <person name="Bills G."/>
            <person name="Bluhm B."/>
            <person name="Cannon C."/>
            <person name="Castanera R."/>
            <person name="Culley D."/>
            <person name="Daum C."/>
            <person name="Ezra D."/>
            <person name="Gonzalez J."/>
            <person name="Henrissat B."/>
            <person name="Kuo A."/>
            <person name="Liang C."/>
            <person name="Lipzen A."/>
            <person name="Lutzoni F."/>
            <person name="Magnuson J."/>
            <person name="Mondo S."/>
            <person name="Nolan M."/>
            <person name="Ohm R."/>
            <person name="Pangilinan J."/>
            <person name="Park H.-J."/>
            <person name="Ramirez L."/>
            <person name="Alfaro M."/>
            <person name="Sun H."/>
            <person name="Tritt A."/>
            <person name="Yoshinaga Y."/>
            <person name="Zwiers L.-H."/>
            <person name="Turgeon B."/>
            <person name="Goodwin S."/>
            <person name="Spatafora J."/>
            <person name="Crous P."/>
            <person name="Grigoriev I."/>
        </authorList>
    </citation>
    <scope>NUCLEOTIDE SEQUENCE</scope>
    <source>
        <strain evidence="26">CBS 121167</strain>
    </source>
</reference>
<dbReference type="Pfam" id="PF00454">
    <property type="entry name" value="PI3_PI4_kinase"/>
    <property type="match status" value="1"/>
</dbReference>
<dbReference type="EC" id="2.7.11.1" evidence="4"/>
<evidence type="ECO:0000256" key="21">
    <source>
        <dbReference type="ARBA" id="ARBA00048679"/>
    </source>
</evidence>
<dbReference type="Pfam" id="PF02259">
    <property type="entry name" value="FAT"/>
    <property type="match status" value="1"/>
</dbReference>
<feature type="domain" description="FAT" evidence="24">
    <location>
        <begin position="1468"/>
        <end position="2051"/>
    </location>
</feature>
<dbReference type="GeneID" id="54302066"/>
<evidence type="ECO:0000256" key="14">
    <source>
        <dbReference type="ARBA" id="ARBA00023242"/>
    </source>
</evidence>
<dbReference type="InterPro" id="IPR056802">
    <property type="entry name" value="ATR-like_M-HEAT"/>
</dbReference>
<dbReference type="Pfam" id="PF25385">
    <property type="entry name" value="HEAT_MEC1_N"/>
    <property type="match status" value="1"/>
</dbReference>
<dbReference type="FunFam" id="1.10.1070.11:FF:000031">
    <property type="entry name" value="Phosphatidyl inositol 3-kinase"/>
    <property type="match status" value="1"/>
</dbReference>
<evidence type="ECO:0000256" key="5">
    <source>
        <dbReference type="ARBA" id="ARBA00021345"/>
    </source>
</evidence>
<dbReference type="SUPFAM" id="SSF56112">
    <property type="entry name" value="Protein kinase-like (PK-like)"/>
    <property type="match status" value="1"/>
</dbReference>
<dbReference type="PANTHER" id="PTHR11139:SF125">
    <property type="entry name" value="SERINE_THREONINE-PROTEIN KINASE MEC1"/>
    <property type="match status" value="1"/>
</dbReference>
<protein>
    <recommendedName>
        <fullName evidence="5">Serine/threonine-protein kinase MEC1</fullName>
        <ecNumber evidence="4">2.7.11.1</ecNumber>
    </recommendedName>
    <alternativeName>
        <fullName evidence="19">ATR homolog</fullName>
    </alternativeName>
    <alternativeName>
        <fullName evidence="18">DNA-damage checkpoint kinase MEC1</fullName>
    </alternativeName>
    <alternativeName>
        <fullName evidence="17">Mitosis entry checkpoint protein 1</fullName>
    </alternativeName>
</protein>
<dbReference type="GO" id="GO:0005524">
    <property type="term" value="F:ATP binding"/>
    <property type="evidence" value="ECO:0007669"/>
    <property type="project" value="UniProtKB-KW"/>
</dbReference>
<evidence type="ECO:0000256" key="6">
    <source>
        <dbReference type="ARBA" id="ARBA00022527"/>
    </source>
</evidence>
<evidence type="ECO:0000256" key="10">
    <source>
        <dbReference type="ARBA" id="ARBA00022777"/>
    </source>
</evidence>
<organism evidence="26 27">
    <name type="scientific">Aplosporella prunicola CBS 121167</name>
    <dbReference type="NCBI Taxonomy" id="1176127"/>
    <lineage>
        <taxon>Eukaryota</taxon>
        <taxon>Fungi</taxon>
        <taxon>Dikarya</taxon>
        <taxon>Ascomycota</taxon>
        <taxon>Pezizomycotina</taxon>
        <taxon>Dothideomycetes</taxon>
        <taxon>Dothideomycetes incertae sedis</taxon>
        <taxon>Botryosphaeriales</taxon>
        <taxon>Aplosporellaceae</taxon>
        <taxon>Aplosporella</taxon>
    </lineage>
</organism>
<dbReference type="GO" id="GO:0005634">
    <property type="term" value="C:nucleus"/>
    <property type="evidence" value="ECO:0007669"/>
    <property type="project" value="UniProtKB-SubCell"/>
</dbReference>
<evidence type="ECO:0000256" key="22">
    <source>
        <dbReference type="SAM" id="MobiDB-lite"/>
    </source>
</evidence>
<keyword evidence="13" id="KW-0234">DNA repair</keyword>
<dbReference type="GO" id="GO:0005694">
    <property type="term" value="C:chromosome"/>
    <property type="evidence" value="ECO:0007669"/>
    <property type="project" value="TreeGrafter"/>
</dbReference>
<dbReference type="Pfam" id="PF02260">
    <property type="entry name" value="FATC"/>
    <property type="match status" value="1"/>
</dbReference>
<keyword evidence="9" id="KW-0227">DNA damage</keyword>
<dbReference type="InterPro" id="IPR003152">
    <property type="entry name" value="FATC_dom"/>
</dbReference>
<feature type="region of interest" description="Disordered" evidence="22">
    <location>
        <begin position="1"/>
        <end position="26"/>
    </location>
</feature>
<dbReference type="Gene3D" id="3.30.1010.10">
    <property type="entry name" value="Phosphatidylinositol 3-kinase Catalytic Subunit, Chain A, domain 4"/>
    <property type="match status" value="1"/>
</dbReference>
<dbReference type="RefSeq" id="XP_033391435.1">
    <property type="nucleotide sequence ID" value="XM_033544570.1"/>
</dbReference>
<accession>A0A6A6AY69</accession>
<evidence type="ECO:0000259" key="24">
    <source>
        <dbReference type="PROSITE" id="PS51189"/>
    </source>
</evidence>
<evidence type="ECO:0000256" key="1">
    <source>
        <dbReference type="ARBA" id="ARBA00004123"/>
    </source>
</evidence>
<dbReference type="InterPro" id="IPR011009">
    <property type="entry name" value="Kinase-like_dom_sf"/>
</dbReference>
<comment type="similarity">
    <text evidence="2">Belongs to the PI3/PI4-kinase family. ATM subfamily.</text>
</comment>
<dbReference type="GO" id="GO:0004674">
    <property type="term" value="F:protein serine/threonine kinase activity"/>
    <property type="evidence" value="ECO:0007669"/>
    <property type="project" value="UniProtKB-KW"/>
</dbReference>
<dbReference type="InterPro" id="IPR003151">
    <property type="entry name" value="PIK-rel_kinase_FAT"/>
</dbReference>
<keyword evidence="7" id="KW-0808">Transferase</keyword>
<dbReference type="PROSITE" id="PS50290">
    <property type="entry name" value="PI3_4_KINASE_3"/>
    <property type="match status" value="1"/>
</dbReference>
<evidence type="ECO:0000256" key="4">
    <source>
        <dbReference type="ARBA" id="ARBA00012513"/>
    </source>
</evidence>
<dbReference type="PANTHER" id="PTHR11139">
    <property type="entry name" value="ATAXIA TELANGIECTASIA MUTATED ATM -RELATED"/>
    <property type="match status" value="1"/>
</dbReference>
<dbReference type="GO" id="GO:0000723">
    <property type="term" value="P:telomere maintenance"/>
    <property type="evidence" value="ECO:0007669"/>
    <property type="project" value="TreeGrafter"/>
</dbReference>
<name>A0A6A6AY69_9PEZI</name>
<dbReference type="Gene3D" id="1.25.40.10">
    <property type="entry name" value="Tetratricopeptide repeat domain"/>
    <property type="match status" value="1"/>
</dbReference>
<evidence type="ECO:0000256" key="16">
    <source>
        <dbReference type="ARBA" id="ARBA00025079"/>
    </source>
</evidence>
<evidence type="ECO:0000256" key="18">
    <source>
        <dbReference type="ARBA" id="ARBA00030459"/>
    </source>
</evidence>
<keyword evidence="6" id="KW-0723">Serine/threonine-protein kinase</keyword>
<feature type="region of interest" description="Disordered" evidence="22">
    <location>
        <begin position="475"/>
        <end position="497"/>
    </location>
</feature>
<dbReference type="InterPro" id="IPR036940">
    <property type="entry name" value="PI3/4_kinase_cat_sf"/>
</dbReference>
<dbReference type="Proteomes" id="UP000799438">
    <property type="component" value="Unassembled WGS sequence"/>
</dbReference>
<evidence type="ECO:0000256" key="8">
    <source>
        <dbReference type="ARBA" id="ARBA00022741"/>
    </source>
</evidence>
<dbReference type="SMART" id="SM01343">
    <property type="entry name" value="FATC"/>
    <property type="match status" value="1"/>
</dbReference>
<evidence type="ECO:0000313" key="27">
    <source>
        <dbReference type="Proteomes" id="UP000799438"/>
    </source>
</evidence>
<keyword evidence="8" id="KW-0547">Nucleotide-binding</keyword>
<dbReference type="SUPFAM" id="SSF48371">
    <property type="entry name" value="ARM repeat"/>
    <property type="match status" value="1"/>
</dbReference>
<comment type="function">
    <text evidence="16">Serine/threonine protein kinase which activates checkpoint signaling upon genotoxic stresses such as ionizing radiation (IR), ultraviolet light (UV), or DNA replication stalling, thereby acting as a DNA damage sensor. Recognizes the substrate consensus sequence [ST]-Q. Phosphorylates histone H2A to form H2AS128ph (gamma-H2A) at sites of DNA damage, involved in the regulation of DNA damage response mechanism. Required for the control of telomere length and genome stability.</text>
</comment>
<dbReference type="InterPro" id="IPR011990">
    <property type="entry name" value="TPR-like_helical_dom_sf"/>
</dbReference>
<dbReference type="PROSITE" id="PS51189">
    <property type="entry name" value="FAT"/>
    <property type="match status" value="1"/>
</dbReference>
<dbReference type="InterPro" id="IPR057564">
    <property type="entry name" value="HEAT_ATR"/>
</dbReference>
<gene>
    <name evidence="26" type="ORF">K452DRAFT_322886</name>
</gene>
<dbReference type="GO" id="GO:0000077">
    <property type="term" value="P:DNA damage checkpoint signaling"/>
    <property type="evidence" value="ECO:0007669"/>
    <property type="project" value="TreeGrafter"/>
</dbReference>
<evidence type="ECO:0000256" key="11">
    <source>
        <dbReference type="ARBA" id="ARBA00022840"/>
    </source>
</evidence>
<evidence type="ECO:0000256" key="3">
    <source>
        <dbReference type="ARBA" id="ARBA00011370"/>
    </source>
</evidence>
<dbReference type="PROSITE" id="PS51190">
    <property type="entry name" value="FATC"/>
    <property type="match status" value="1"/>
</dbReference>
<dbReference type="Pfam" id="PF25030">
    <property type="entry name" value="M-HEAT_ATR"/>
    <property type="match status" value="1"/>
</dbReference>
<dbReference type="CDD" id="cd00892">
    <property type="entry name" value="PIKKc_ATR"/>
    <property type="match status" value="1"/>
</dbReference>
<evidence type="ECO:0000313" key="26">
    <source>
        <dbReference type="EMBL" id="KAF2135717.1"/>
    </source>
</evidence>
<dbReference type="SUPFAM" id="SSF48452">
    <property type="entry name" value="TPR-like"/>
    <property type="match status" value="1"/>
</dbReference>
<evidence type="ECO:0000256" key="2">
    <source>
        <dbReference type="ARBA" id="ARBA00010769"/>
    </source>
</evidence>
<evidence type="ECO:0000259" key="23">
    <source>
        <dbReference type="PROSITE" id="PS50290"/>
    </source>
</evidence>
<comment type="subcellular location">
    <subcellularLocation>
        <location evidence="1">Nucleus</location>
    </subcellularLocation>
</comment>
<dbReference type="SMART" id="SM00802">
    <property type="entry name" value="UME"/>
    <property type="match status" value="1"/>
</dbReference>
<dbReference type="InterPro" id="IPR012993">
    <property type="entry name" value="UME"/>
</dbReference>
<keyword evidence="14" id="KW-0539">Nucleus</keyword>
<sequence length="2499" mass="281055">MARKAGDSTRRGPAGAAVRNDPPRSTITAQIIDASKTNDQQEPQNAALFGQLLQEFLTDPSVEEPNVMLNLQLLSVVVEAGFNALLKENLFGQDALLPQARDSLSVIRITVERNPRLLFYQNTEEAEGDSKPPLVAWLLPKLFSLLARPLLHPIYTDITELFAVFIRLLSTGRRTWQNANALIEIYQACIDSILTDLDYLTKNPFQSASALKSLLLPPLSSIRQLLPDSQQLVVLPDNCQAEITKPDQSTEIALALLGAICSQHAVVGTTCMASVMQISMSDWAADRYSRLLQYALRLMLFSTSSRSQCQDLSLPFLYVLKHLVEIAIDTESQSFTTRALSLTVDSIVTLLDLFCRVLPSFPAQHELSNVLLRVSWLNRQAATGDHASANCMPLFNRLYEDELIPALQSIALDKTQLELFGKDLQLAILVCAEDKTGCDEATDFQVTTPVQSAKVGQSFKDTQLAEGFSELLIDGPENEFPDNERPRKRQRIDQSMGPSLTGPYYNRLAAKAPGYFRNNVLPEKEEIQREVANNFANLSHEAKSDAMRNFARLPCAAVGTLTASVLSNGELSAMCCSICDGEPDEHRNSSYWDEERFGETWKAAVETISKMVEVLEEQRSKECRVLAAMAIRNLVCHLRDSDTLDLENKQSPLAMWCLKSLRSSFRELRIAAGYALPMFLRKDVPTTGKNRSYVLGYLKILSRERELSRQETLILAFGQIARTCVDEELNMVLLELVEYLGHPEPMICGVAFNELCSLTKILKCTPRDLFKPFWRSIGIRVLEELFTRPQKTQQLADFLGLSVSQFLSWTQVETVPYLVLMKKKDVLKKIALARGPNCSVETLCMDPNNLAATLAMLLLKLPDADIAMVYLVAAAPEFEAHEFQSLVRTVPATTAAEILRAAAEAEPGPKKQKIHQDFQTLTVLVERKPGQSRSTTKDNKMMGQFFDNHILGVMAVFSGIIDNTKETQPMSERRISLGAIQELIELAKEHVSFGLPQIRACLQSAFDVPQLRNKAFSVWSSLLSAVTEEDIEPLIDQTFSVIAQNWDSFDPDVQTGAHDLIDGLVKKHNAVLRNRINMLPSLASIPMMNKIDSQIKRFKQTSPVGQYAAFSQRCANENAPVVTQALKDLIIYLEENQSFVHESVASQHPSPLIAELCRSVMDASARFTETHPEINILSAKALGLIGCLDPSRAEAVRPKRDVLMLSNMDKLPEVLDFTVFILETVLVKVFQSASNAHKQNFLACAIQDLLKCSGFRQDAHLLNPRSSQTTTLYERWAEIPESVRSTLTPLLTSKYKWRVNDGYFASDQKYPIFSPEKSHGHWLRTFVCDLLLRGKGENVQLVFPVIARVVKGNDLAISVAMLPFAVVNIILAGTEKEVKEVSRELLGVLECQIHGIGPEVDNVKRCSENVFQVLDYMSRWLQGKRRELTDIRTQAAQQGREPPEKDVLVCVSQISSVESVLHSIPAEIISKRAVECGSYARALFHWEQYIRQRKETVQIPKNDPDRESLYQHLQYIYTQIDEPDSIEGISAHLQILDPKQQVLEHRKAGRWNAAQSWYELSLADKPDDVEVQYELVNCLRESGQYDSLLARVESFCKTPGPSVPKILSLASEASWMTGKWQTLQRLLTGVPEDLQDFNIGLGKAFLKLHDDDMESFSRIISGMREGIARGLSTSTTASLQACHDHMLKLHILYELEVITGTNDAAQTNREGVLQTLSRRLDVLGAYTADKQYLLGLRRAAMQLSQKSFTGLDLASAWLTSARLARKSNKTSTAFDAVLHATRLGEDEAKIEHSRLLWKSGHHRKAIQNLDGAINMNLFRSHDTPAASEMESMNINEEQQRLHNKLTARACLLKAKWLDEAGQTSSNEIIYQYQDAIKKFPRQEKGHYLLGKHYNKNLEYEKSTPREKWSTAACAGETAKLVIECYLRAAHFGTRHIYETIPKLLTLWLDLGIDATENPPPKVSEREEQRLLAQGHILFLKQRVLKTTNFQMQKYAVERIPTYILYTALPQMLTRICHPNSVVYEILKAIIVRVAAAYPQQSLWSLLAVVKAKAVERQTKGLEVLKMLKDYGKKNKIESSYNLNTLINQGQRISEALLNACDLPVETRVSRVSLGNDLRFSHKLAPCPLVVPVETTLHASMPTLQDPGTLKNHKAFSGNIITINSFSDVVLVLSSLQRPRKLTVRGSDGRNYGLLCKPKDDLRKDQRLMEFNSMINRSLLRDVESSKRRLNIKTYAVTPLNEECGAIEWVEGLKPMRDIILKLYREKDVKIDYHQTRNLLNEACSDAPGSVNIFTDKILKHFRPVLYEWFIETFPEPEAWFTARLKYTRSCAVMSIVGHVLGLGDRHGENVLLVEDDGGVFHVDFNCLFDKGLTFEKPELVPFRLTHNMVDAMGPQGTEGAFRTAAELTLSQLRQNIDTLMTILETFLYDPTADFIGKKKRRGVPSTPEEVLDSVRKKVGGLLEKEVLPLSVEGYVDFLVSQATDPRRLAQMYIGWCAFF</sequence>
<dbReference type="EMBL" id="ML995556">
    <property type="protein sequence ID" value="KAF2135717.1"/>
    <property type="molecule type" value="Genomic_DNA"/>
</dbReference>
<dbReference type="InterPro" id="IPR016024">
    <property type="entry name" value="ARM-type_fold"/>
</dbReference>
<dbReference type="Pfam" id="PF08064">
    <property type="entry name" value="UME"/>
    <property type="match status" value="1"/>
</dbReference>